<comment type="subcellular location">
    <subcellularLocation>
        <location evidence="1">Nucleus</location>
    </subcellularLocation>
</comment>
<evidence type="ECO:0000313" key="5">
    <source>
        <dbReference type="Proteomes" id="UP000525078"/>
    </source>
</evidence>
<dbReference type="Gene3D" id="1.20.1250.40">
    <property type="match status" value="1"/>
</dbReference>
<feature type="domain" description="Spt5 KOW" evidence="3">
    <location>
        <begin position="157"/>
        <end position="210"/>
    </location>
</feature>
<dbReference type="Pfam" id="PF03874">
    <property type="entry name" value="RNA_pol_Rpb4"/>
    <property type="match status" value="1"/>
</dbReference>
<dbReference type="InterPro" id="IPR010997">
    <property type="entry name" value="HRDC-like_sf"/>
</dbReference>
<dbReference type="GO" id="GO:0030880">
    <property type="term" value="C:RNA polymerase complex"/>
    <property type="evidence" value="ECO:0007669"/>
    <property type="project" value="InterPro"/>
</dbReference>
<comment type="caution">
    <text evidence="4">The sequence shown here is derived from an EMBL/GenBank/DDBJ whole genome shotgun (WGS) entry which is preliminary data.</text>
</comment>
<dbReference type="EMBL" id="JAATIP010000075">
    <property type="protein sequence ID" value="KAF4378298.1"/>
    <property type="molecule type" value="Genomic_DNA"/>
</dbReference>
<dbReference type="CDD" id="cd06084">
    <property type="entry name" value="KOW_Spt5_4"/>
    <property type="match status" value="1"/>
</dbReference>
<dbReference type="GO" id="GO:0032044">
    <property type="term" value="C:DSIF complex"/>
    <property type="evidence" value="ECO:0007669"/>
    <property type="project" value="TreeGrafter"/>
</dbReference>
<dbReference type="GO" id="GO:0003729">
    <property type="term" value="F:mRNA binding"/>
    <property type="evidence" value="ECO:0007669"/>
    <property type="project" value="TreeGrafter"/>
</dbReference>
<dbReference type="GO" id="GO:0006368">
    <property type="term" value="P:transcription elongation by RNA polymerase II"/>
    <property type="evidence" value="ECO:0007669"/>
    <property type="project" value="TreeGrafter"/>
</dbReference>
<evidence type="ECO:0000256" key="2">
    <source>
        <dbReference type="ARBA" id="ARBA00023242"/>
    </source>
</evidence>
<dbReference type="GO" id="GO:0006357">
    <property type="term" value="P:regulation of transcription by RNA polymerase II"/>
    <property type="evidence" value="ECO:0007669"/>
    <property type="project" value="InterPro"/>
</dbReference>
<proteinExistence type="predicted"/>
<dbReference type="InterPro" id="IPR041977">
    <property type="entry name" value="KOW_Spt5_4"/>
</dbReference>
<dbReference type="Proteomes" id="UP000525078">
    <property type="component" value="Unassembled WGS sequence"/>
</dbReference>
<dbReference type="GO" id="GO:0000166">
    <property type="term" value="F:nucleotide binding"/>
    <property type="evidence" value="ECO:0007669"/>
    <property type="project" value="InterPro"/>
</dbReference>
<dbReference type="GO" id="GO:0032784">
    <property type="term" value="P:regulation of DNA-templated transcription elongation"/>
    <property type="evidence" value="ECO:0007669"/>
    <property type="project" value="InterPro"/>
</dbReference>
<accession>A0A7J6G620</accession>
<evidence type="ECO:0000256" key="1">
    <source>
        <dbReference type="ARBA" id="ARBA00004123"/>
    </source>
</evidence>
<evidence type="ECO:0000259" key="3">
    <source>
        <dbReference type="Pfam" id="PF23291"/>
    </source>
</evidence>
<dbReference type="InterPro" id="IPR039659">
    <property type="entry name" value="SPT5"/>
</dbReference>
<dbReference type="SUPFAM" id="SSF47819">
    <property type="entry name" value="HRDC-like"/>
    <property type="match status" value="1"/>
</dbReference>
<dbReference type="AlphaFoldDB" id="A0A7J6G620"/>
<reference evidence="4 5" key="1">
    <citation type="journal article" date="2020" name="bioRxiv">
        <title>Sequence and annotation of 42 cannabis genomes reveals extensive copy number variation in cannabinoid synthesis and pathogen resistance genes.</title>
        <authorList>
            <person name="Mckernan K.J."/>
            <person name="Helbert Y."/>
            <person name="Kane L.T."/>
            <person name="Ebling H."/>
            <person name="Zhang L."/>
            <person name="Liu B."/>
            <person name="Eaton Z."/>
            <person name="Mclaughlin S."/>
            <person name="Kingan S."/>
            <person name="Baybayan P."/>
            <person name="Concepcion G."/>
            <person name="Jordan M."/>
            <person name="Riva A."/>
            <person name="Barbazuk W."/>
            <person name="Harkins T."/>
        </authorList>
    </citation>
    <scope>NUCLEOTIDE SEQUENCE [LARGE SCALE GENOMIC DNA]</scope>
    <source>
        <strain evidence="5">cv. Jamaican Lion 4</strain>
        <tissue evidence="4">Leaf</tissue>
    </source>
</reference>
<organism evidence="4 5">
    <name type="scientific">Cannabis sativa</name>
    <name type="common">Hemp</name>
    <name type="synonym">Marijuana</name>
    <dbReference type="NCBI Taxonomy" id="3483"/>
    <lineage>
        <taxon>Eukaryota</taxon>
        <taxon>Viridiplantae</taxon>
        <taxon>Streptophyta</taxon>
        <taxon>Embryophyta</taxon>
        <taxon>Tracheophyta</taxon>
        <taxon>Spermatophyta</taxon>
        <taxon>Magnoliopsida</taxon>
        <taxon>eudicotyledons</taxon>
        <taxon>Gunneridae</taxon>
        <taxon>Pentapetalae</taxon>
        <taxon>rosids</taxon>
        <taxon>fabids</taxon>
        <taxon>Rosales</taxon>
        <taxon>Cannabaceae</taxon>
        <taxon>Cannabis</taxon>
    </lineage>
</organism>
<dbReference type="PANTHER" id="PTHR11125">
    <property type="entry name" value="SUPPRESSOR OF TY 5"/>
    <property type="match status" value="1"/>
</dbReference>
<keyword evidence="2" id="KW-0539">Nucleus</keyword>
<evidence type="ECO:0000313" key="4">
    <source>
        <dbReference type="EMBL" id="KAF4378298.1"/>
    </source>
</evidence>
<gene>
    <name evidence="4" type="ORF">F8388_010737</name>
</gene>
<dbReference type="InterPro" id="IPR005574">
    <property type="entry name" value="Rpb4/RPC9"/>
</dbReference>
<dbReference type="Pfam" id="PF23291">
    <property type="entry name" value="KOW4_SPT5"/>
    <property type="match status" value="1"/>
</dbReference>
<dbReference type="InterPro" id="IPR038324">
    <property type="entry name" value="Rpb4/RPC9_sf"/>
</dbReference>
<protein>
    <recommendedName>
        <fullName evidence="3">Spt5 KOW domain-containing protein</fullName>
    </recommendedName>
</protein>
<dbReference type="GO" id="GO:0006352">
    <property type="term" value="P:DNA-templated transcription initiation"/>
    <property type="evidence" value="ECO:0007669"/>
    <property type="project" value="InterPro"/>
</dbReference>
<name>A0A7J6G620_CANSA</name>
<sequence length="339" mass="37780">MGETFRFNFTSLHVPTPIFATSITRGFLIEKLDRDVDKIRLKLGFQQEEEEGQEEEEDDGEDEFQFSFGFVDLSVLGKKDYGLFGVIGSGIRVFADDVVESSEVTTGVTKIGDYELDDLVLLDEAFQVLKGVTDRPEVSLVKLREIKCKIDRKNNVQDRFKNIVSVKDVVRIVEGPCRGKQGPVEHIYKGVLFIYDRHHLEHAGFICAKSQSCVAVVKEIVPLVMAMKINGLAFICEQKLYTREQLKQHTSTGDSEVDGTDAVRQVLSRYQLAEFELCVLGNLCPETVEEAIAMVPSIKVVGANKGGVVAVVEGLRGFVLFSQISSVSHLTYFPNCEAL</sequence>
<dbReference type="PANTHER" id="PTHR11125:SF7">
    <property type="entry name" value="TRANSCRIPTION ELONGATION FACTOR SPT5"/>
    <property type="match status" value="1"/>
</dbReference>